<reference evidence="13" key="1">
    <citation type="submission" date="2016-12" db="EMBL/GenBank/DDBJ databases">
        <title>Draft Genome Sequences od Carboxydothermus pertinax and islandicus, Hydrogenogenic Carboxydotrophic Bacteria.</title>
        <authorList>
            <person name="Fukuyama Y."/>
            <person name="Ohmae K."/>
            <person name="Yoneda Y."/>
            <person name="Yoshida T."/>
            <person name="Sako Y."/>
        </authorList>
    </citation>
    <scope>NUCLEOTIDE SEQUENCE [LARGE SCALE GENOMIC DNA]</scope>
    <source>
        <strain evidence="13">Ug1</strain>
    </source>
</reference>
<keyword evidence="5" id="KW-0067">ATP-binding</keyword>
<sequence>MFIPEERHLKESFIARFMARWHFKSFEELIKAAFSYPDWFYSEMAKQLDLTFFTPYEKIEDLSQGWHYPKYFTNASFNIAYDAVVKKALANGEKLAIIAEKENSTVETLTYQQFYREIQKAATVLVNLDISLGDRVAIYLPMIKEAPVFLLALAYIGAVAVPVFSGYGVEAVRERVTLSGAKLLITADGFSRRGQEVSLLKTALEAVKDLNTAILTVSNFNTQKLPYSREKLYWYNDLKEKFTQEVSLADTKTEDPLLIIYTSGTTGKPKGTLHTHIGFPVKNAIDMLFAFDIGPQDRVFWITDLGWMMGPWLIYGTLLIGGTVILYEGSPDYPNRTRLWELIEKHQITVLGLSPTLIRHLMTFPDAEPANFNLKSLRILGSTGEPWTEEAWQWFFAKVGKGKLPIINYSGGTEISGGILASYPIHPIPPCAFTGVLPGINADVVDEKGKPVRNRVGELVIKGPWNGITRGFFKEPERFEKTYFSRFGQDLWAHGDWAKIDENGYWYILGRSDDTIKVAGKRLGPAEVENIVNALPEIAESAAFGVPHPIKGEVLVVVAVPSKKDIAKEELIQKIKNQIATKLSKALSPEDVLIIKALPKTRNGKILRRLIRESYLGDVNSDTSSLENPSALKEISKERRE</sequence>
<dbReference type="InterPro" id="IPR042099">
    <property type="entry name" value="ANL_N_sf"/>
</dbReference>
<feature type="transmembrane region" description="Helical" evidence="8">
    <location>
        <begin position="148"/>
        <end position="169"/>
    </location>
</feature>
<keyword evidence="4" id="KW-0547">Nucleotide-binding</keyword>
<dbReference type="Pfam" id="PF16177">
    <property type="entry name" value="ACAS_N"/>
    <property type="match status" value="1"/>
</dbReference>
<dbReference type="Pfam" id="PF00501">
    <property type="entry name" value="AMP-binding"/>
    <property type="match status" value="1"/>
</dbReference>
<dbReference type="PROSITE" id="PS00455">
    <property type="entry name" value="AMP_BINDING"/>
    <property type="match status" value="1"/>
</dbReference>
<organism evidence="12 13">
    <name type="scientific">Carboxydothermus pertinax</name>
    <dbReference type="NCBI Taxonomy" id="870242"/>
    <lineage>
        <taxon>Bacteria</taxon>
        <taxon>Bacillati</taxon>
        <taxon>Bacillota</taxon>
        <taxon>Clostridia</taxon>
        <taxon>Thermoanaerobacterales</taxon>
        <taxon>Thermoanaerobacteraceae</taxon>
        <taxon>Carboxydothermus</taxon>
    </lineage>
</organism>
<dbReference type="GO" id="GO:0003987">
    <property type="term" value="F:acetate-CoA ligase activity"/>
    <property type="evidence" value="ECO:0007669"/>
    <property type="project" value="UniProtKB-EC"/>
</dbReference>
<accession>A0A1L8CSU1</accession>
<feature type="domain" description="AMP-binding enzyme C-terminal" evidence="10">
    <location>
        <begin position="527"/>
        <end position="605"/>
    </location>
</feature>
<dbReference type="RefSeq" id="WP_075858411.1">
    <property type="nucleotide sequence ID" value="NZ_BDJK01000006.1"/>
</dbReference>
<dbReference type="InterPro" id="IPR000873">
    <property type="entry name" value="AMP-dep_synth/lig_dom"/>
</dbReference>
<proteinExistence type="inferred from homology"/>
<dbReference type="InterPro" id="IPR045851">
    <property type="entry name" value="AMP-bd_C_sf"/>
</dbReference>
<dbReference type="Proteomes" id="UP000187485">
    <property type="component" value="Unassembled WGS sequence"/>
</dbReference>
<evidence type="ECO:0000256" key="5">
    <source>
        <dbReference type="ARBA" id="ARBA00022840"/>
    </source>
</evidence>
<feature type="domain" description="Acetyl-coenzyme A synthetase N-terminal" evidence="11">
    <location>
        <begin position="27"/>
        <end position="83"/>
    </location>
</feature>
<dbReference type="PANTHER" id="PTHR24095">
    <property type="entry name" value="ACETYL-COENZYME A SYNTHETASE"/>
    <property type="match status" value="1"/>
</dbReference>
<evidence type="ECO:0000313" key="13">
    <source>
        <dbReference type="Proteomes" id="UP000187485"/>
    </source>
</evidence>
<evidence type="ECO:0000256" key="2">
    <source>
        <dbReference type="ARBA" id="ARBA00013275"/>
    </source>
</evidence>
<keyword evidence="8" id="KW-1133">Transmembrane helix</keyword>
<dbReference type="OrthoDB" id="9778383at2"/>
<evidence type="ECO:0000256" key="4">
    <source>
        <dbReference type="ARBA" id="ARBA00022741"/>
    </source>
</evidence>
<dbReference type="InterPro" id="IPR020845">
    <property type="entry name" value="AMP-binding_CS"/>
</dbReference>
<evidence type="ECO:0000259" key="10">
    <source>
        <dbReference type="Pfam" id="PF13193"/>
    </source>
</evidence>
<dbReference type="EMBL" id="BDJK01000006">
    <property type="protein sequence ID" value="GAV21983.1"/>
    <property type="molecule type" value="Genomic_DNA"/>
</dbReference>
<evidence type="ECO:0000256" key="3">
    <source>
        <dbReference type="ARBA" id="ARBA00022598"/>
    </source>
</evidence>
<dbReference type="GO" id="GO:0006085">
    <property type="term" value="P:acetyl-CoA biosynthetic process"/>
    <property type="evidence" value="ECO:0007669"/>
    <property type="project" value="TreeGrafter"/>
</dbReference>
<dbReference type="SUPFAM" id="SSF56801">
    <property type="entry name" value="Acetyl-CoA synthetase-like"/>
    <property type="match status" value="1"/>
</dbReference>
<comment type="caution">
    <text evidence="12">The sequence shown here is derived from an EMBL/GenBank/DDBJ whole genome shotgun (WGS) entry which is preliminary data.</text>
</comment>
<keyword evidence="13" id="KW-1185">Reference proteome</keyword>
<evidence type="ECO:0000259" key="9">
    <source>
        <dbReference type="Pfam" id="PF00501"/>
    </source>
</evidence>
<feature type="domain" description="AMP-dependent synthetase/ligase" evidence="9">
    <location>
        <begin position="89"/>
        <end position="472"/>
    </location>
</feature>
<protein>
    <recommendedName>
        <fullName evidence="2">acetate--CoA ligase</fullName>
        <ecNumber evidence="2">6.2.1.1</ecNumber>
    </recommendedName>
</protein>
<evidence type="ECO:0000256" key="6">
    <source>
        <dbReference type="ARBA" id="ARBA00022990"/>
    </source>
</evidence>
<keyword evidence="3" id="KW-0436">Ligase</keyword>
<dbReference type="EC" id="6.2.1.1" evidence="2"/>
<evidence type="ECO:0000256" key="1">
    <source>
        <dbReference type="ARBA" id="ARBA00006432"/>
    </source>
</evidence>
<dbReference type="PANTHER" id="PTHR24095:SF14">
    <property type="entry name" value="ACETYL-COENZYME A SYNTHETASE 1"/>
    <property type="match status" value="1"/>
</dbReference>
<comment type="similarity">
    <text evidence="1">Belongs to the ATP-dependent AMP-binding enzyme family.</text>
</comment>
<evidence type="ECO:0000313" key="12">
    <source>
        <dbReference type="EMBL" id="GAV21983.1"/>
    </source>
</evidence>
<gene>
    <name evidence="12" type="ORF">cpu_04930</name>
</gene>
<dbReference type="Gene3D" id="3.30.300.30">
    <property type="match status" value="1"/>
</dbReference>
<keyword evidence="8" id="KW-0472">Membrane</keyword>
<dbReference type="GO" id="GO:0005524">
    <property type="term" value="F:ATP binding"/>
    <property type="evidence" value="ECO:0007669"/>
    <property type="project" value="UniProtKB-KW"/>
</dbReference>
<evidence type="ECO:0000256" key="7">
    <source>
        <dbReference type="SAM" id="MobiDB-lite"/>
    </source>
</evidence>
<dbReference type="InterPro" id="IPR032387">
    <property type="entry name" value="ACAS_N"/>
</dbReference>
<dbReference type="STRING" id="870242.cpu_04930"/>
<name>A0A1L8CSU1_9THEO</name>
<feature type="region of interest" description="Disordered" evidence="7">
    <location>
        <begin position="620"/>
        <end position="641"/>
    </location>
</feature>
<dbReference type="Gene3D" id="3.40.50.12780">
    <property type="entry name" value="N-terminal domain of ligase-like"/>
    <property type="match status" value="1"/>
</dbReference>
<evidence type="ECO:0000256" key="8">
    <source>
        <dbReference type="SAM" id="Phobius"/>
    </source>
</evidence>
<dbReference type="InterPro" id="IPR025110">
    <property type="entry name" value="AMP-bd_C"/>
</dbReference>
<dbReference type="AlphaFoldDB" id="A0A1L8CSU1"/>
<dbReference type="Pfam" id="PF13193">
    <property type="entry name" value="AMP-binding_C"/>
    <property type="match status" value="1"/>
</dbReference>
<keyword evidence="8" id="KW-0812">Transmembrane</keyword>
<evidence type="ECO:0000259" key="11">
    <source>
        <dbReference type="Pfam" id="PF16177"/>
    </source>
</evidence>
<keyword evidence="6" id="KW-0007">Acetylation</keyword>